<evidence type="ECO:0000313" key="3">
    <source>
        <dbReference type="Proteomes" id="UP000236641"/>
    </source>
</evidence>
<dbReference type="InterPro" id="IPR029063">
    <property type="entry name" value="SAM-dependent_MTases_sf"/>
</dbReference>
<comment type="caution">
    <text evidence="2">The sequence shown here is derived from an EMBL/GenBank/DDBJ whole genome shotgun (WGS) entry which is preliminary data.</text>
</comment>
<protein>
    <submittedName>
        <fullName evidence="2">SAM-dependent methyltransferase</fullName>
    </submittedName>
</protein>
<dbReference type="GO" id="GO:0032259">
    <property type="term" value="P:methylation"/>
    <property type="evidence" value="ECO:0007669"/>
    <property type="project" value="UniProtKB-KW"/>
</dbReference>
<feature type="domain" description="Methyltransferase" evidence="1">
    <location>
        <begin position="63"/>
        <end position="145"/>
    </location>
</feature>
<accession>A0A2K1E1C7</accession>
<dbReference type="Pfam" id="PF13649">
    <property type="entry name" value="Methyltransf_25"/>
    <property type="match status" value="1"/>
</dbReference>
<evidence type="ECO:0000313" key="2">
    <source>
        <dbReference type="EMBL" id="PNQ74076.1"/>
    </source>
</evidence>
<sequence>MIKKSKKPWPTKAVMEQIYDQHLWGGKDHDFYSGEGSHKAHIVKPYIKSVTSFLKSHKNPLTVCDLGCGDFNISKQLAPFTKSYVGIDIVEGLIERNQKLYQNDNISFVCLDISKDELPKADCIIIRQVLQHLSNAEIQDILNKLTTYRYIILTEHLPMGDFVPNRNIISGQGIRLKNNSGVDIMQPPFNFKAKSQSILSEIVLDDHKGRIVTTLYTNY</sequence>
<dbReference type="CDD" id="cd02440">
    <property type="entry name" value="AdoMet_MTases"/>
    <property type="match status" value="1"/>
</dbReference>
<keyword evidence="3" id="KW-1185">Reference proteome</keyword>
<reference evidence="2 3" key="1">
    <citation type="submission" date="2018-01" db="EMBL/GenBank/DDBJ databases">
        <title>The draft genome of Hanstruepera neustonica JCM19743.</title>
        <authorList>
            <person name="He R.-H."/>
            <person name="Du Z.-J."/>
        </authorList>
    </citation>
    <scope>NUCLEOTIDE SEQUENCE [LARGE SCALE GENOMIC DNA]</scope>
    <source>
        <strain evidence="2 3">JCM19743</strain>
    </source>
</reference>
<dbReference type="InterPro" id="IPR041698">
    <property type="entry name" value="Methyltransf_25"/>
</dbReference>
<dbReference type="Proteomes" id="UP000236641">
    <property type="component" value="Unassembled WGS sequence"/>
</dbReference>
<dbReference type="OrthoDB" id="20930at2"/>
<gene>
    <name evidence="2" type="ORF">C1T31_06445</name>
</gene>
<dbReference type="GO" id="GO:0008168">
    <property type="term" value="F:methyltransferase activity"/>
    <property type="evidence" value="ECO:0007669"/>
    <property type="project" value="UniProtKB-KW"/>
</dbReference>
<dbReference type="Gene3D" id="3.40.50.150">
    <property type="entry name" value="Vaccinia Virus protein VP39"/>
    <property type="match status" value="1"/>
</dbReference>
<keyword evidence="2" id="KW-0808">Transferase</keyword>
<dbReference type="AlphaFoldDB" id="A0A2K1E1C7"/>
<dbReference type="EMBL" id="POWF01000002">
    <property type="protein sequence ID" value="PNQ74076.1"/>
    <property type="molecule type" value="Genomic_DNA"/>
</dbReference>
<dbReference type="SUPFAM" id="SSF53335">
    <property type="entry name" value="S-adenosyl-L-methionine-dependent methyltransferases"/>
    <property type="match status" value="1"/>
</dbReference>
<evidence type="ECO:0000259" key="1">
    <source>
        <dbReference type="Pfam" id="PF13649"/>
    </source>
</evidence>
<proteinExistence type="predicted"/>
<keyword evidence="2" id="KW-0489">Methyltransferase</keyword>
<name>A0A2K1E1C7_9FLAO</name>
<organism evidence="2 3">
    <name type="scientific">Hanstruepera neustonica</name>
    <dbReference type="NCBI Taxonomy" id="1445657"/>
    <lineage>
        <taxon>Bacteria</taxon>
        <taxon>Pseudomonadati</taxon>
        <taxon>Bacteroidota</taxon>
        <taxon>Flavobacteriia</taxon>
        <taxon>Flavobacteriales</taxon>
        <taxon>Flavobacteriaceae</taxon>
        <taxon>Hanstruepera</taxon>
    </lineage>
</organism>